<feature type="compositionally biased region" description="Low complexity" evidence="4">
    <location>
        <begin position="67"/>
        <end position="78"/>
    </location>
</feature>
<keyword evidence="1" id="KW-0436">Ligase</keyword>
<reference evidence="5" key="1">
    <citation type="submission" date="2020-06" db="EMBL/GenBank/DDBJ databases">
        <title>Draft genome of Bugula neritina, a colonial animal packing powerful symbionts and potential medicines.</title>
        <authorList>
            <person name="Rayko M."/>
        </authorList>
    </citation>
    <scope>NUCLEOTIDE SEQUENCE [LARGE SCALE GENOMIC DNA]</scope>
    <source>
        <strain evidence="5">Kwan_BN1</strain>
    </source>
</reference>
<dbReference type="PANTHER" id="PTHR12241:SF161">
    <property type="entry name" value="TUBULIN POLYGLUTAMYLASE TTLL6"/>
    <property type="match status" value="1"/>
</dbReference>
<feature type="compositionally biased region" description="Polar residues" evidence="4">
    <location>
        <begin position="32"/>
        <end position="49"/>
    </location>
</feature>
<evidence type="ECO:0000256" key="2">
    <source>
        <dbReference type="ARBA" id="ARBA00022741"/>
    </source>
</evidence>
<evidence type="ECO:0000256" key="3">
    <source>
        <dbReference type="ARBA" id="ARBA00022840"/>
    </source>
</evidence>
<dbReference type="PROSITE" id="PS51221">
    <property type="entry name" value="TTL"/>
    <property type="match status" value="1"/>
</dbReference>
<dbReference type="GO" id="GO:0070740">
    <property type="term" value="F:tubulin-glutamic acid ligase activity"/>
    <property type="evidence" value="ECO:0007669"/>
    <property type="project" value="TreeGrafter"/>
</dbReference>
<dbReference type="SUPFAM" id="SSF56059">
    <property type="entry name" value="Glutathione synthetase ATP-binding domain-like"/>
    <property type="match status" value="1"/>
</dbReference>
<sequence length="720" mass="82098">MPTKQAAAKSGDSSSSSSDSEDEPSAPYPTNGADNNKALSLVDDSTNSVIIPPPEADRGESESVFGETDTYTECTDTTQGPKAKGATEELESENKPKKKRKKRKILNICTAACKYECIRRMAKKFGFREVGEDEEWNLYWTDYSVALERVMEMKRYQKINHFPGMSEICRKDLLSRNLNRMSKQFPKDYNIFPRSWVLPADYGDFQSYSRQKKNKTYILKPASGCQGKGIWITKNVKDIKAHEHMVCQQYLSKPFLIDGFKFDFRLYVLDNVFMHLTNYAINKTSEDFVRDDEEGGSKRRITTINRWWAENGYDLDKIWADIDDVVIKTLISINEILTHNYRTCFPNHIRGSACFEILGFDVMFDRKLKPYVVEVNHSPSFHTDAILDKEIKEALVYDSMTLINCGAVDKRKCIEEERKRIKDRLFNRGPNKKETKEELEVQQAAYLKSLDKFELEHLGSFRRIYPRPGMEYYEKFFNSSGSLFQETAAYKARSEAARLQREEIRQKQEKLDSILKKKKTDLARPESPGGTRRRIKRPILNSRRLAQSQPRLAEGNTSATPVLSLTNIDTMRPLDIAEEEELERISGLLQRDNLVRGLGIVEHVYRMLHCTPGTISNHRPQEHSEPAPPSQQVTNATASNEYDNTQALLALVNPQSAGSASATSILSKHGTFVASTQRRQIMQAFVAPNSLAQNGAGFHRGKHSNHRKHGVEVEATGRVS</sequence>
<keyword evidence="6" id="KW-1185">Reference proteome</keyword>
<feature type="region of interest" description="Disordered" evidence="4">
    <location>
        <begin position="1"/>
        <end position="99"/>
    </location>
</feature>
<evidence type="ECO:0000256" key="1">
    <source>
        <dbReference type="ARBA" id="ARBA00022598"/>
    </source>
</evidence>
<protein>
    <submittedName>
        <fullName evidence="5">TTLL6</fullName>
    </submittedName>
</protein>
<gene>
    <name evidence="5" type="ORF">EB796_001998</name>
</gene>
<comment type="caution">
    <text evidence="5">The sequence shown here is derived from an EMBL/GenBank/DDBJ whole genome shotgun (WGS) entry which is preliminary data.</text>
</comment>
<dbReference type="PANTHER" id="PTHR12241">
    <property type="entry name" value="TUBULIN POLYGLUTAMYLASE"/>
    <property type="match status" value="1"/>
</dbReference>
<feature type="region of interest" description="Disordered" evidence="4">
    <location>
        <begin position="614"/>
        <end position="635"/>
    </location>
</feature>
<feature type="compositionally biased region" description="Polar residues" evidence="4">
    <location>
        <begin position="544"/>
        <end position="558"/>
    </location>
</feature>
<accession>A0A7J7KNH8</accession>
<dbReference type="GO" id="GO:0005524">
    <property type="term" value="F:ATP binding"/>
    <property type="evidence" value="ECO:0007669"/>
    <property type="project" value="UniProtKB-KW"/>
</dbReference>
<feature type="region of interest" description="Disordered" evidence="4">
    <location>
        <begin position="517"/>
        <end position="558"/>
    </location>
</feature>
<keyword evidence="2" id="KW-0547">Nucleotide-binding</keyword>
<dbReference type="GO" id="GO:0000226">
    <property type="term" value="P:microtubule cytoskeleton organization"/>
    <property type="evidence" value="ECO:0007669"/>
    <property type="project" value="TreeGrafter"/>
</dbReference>
<evidence type="ECO:0000313" key="6">
    <source>
        <dbReference type="Proteomes" id="UP000593567"/>
    </source>
</evidence>
<proteinExistence type="predicted"/>
<dbReference type="Gene3D" id="3.30.470.20">
    <property type="entry name" value="ATP-grasp fold, B domain"/>
    <property type="match status" value="1"/>
</dbReference>
<name>A0A7J7KNH8_BUGNE</name>
<dbReference type="EMBL" id="VXIV02000220">
    <property type="protein sequence ID" value="KAF6039698.1"/>
    <property type="molecule type" value="Genomic_DNA"/>
</dbReference>
<dbReference type="Pfam" id="PF03133">
    <property type="entry name" value="TTL"/>
    <property type="match status" value="1"/>
</dbReference>
<dbReference type="GO" id="GO:0015631">
    <property type="term" value="F:tubulin binding"/>
    <property type="evidence" value="ECO:0007669"/>
    <property type="project" value="TreeGrafter"/>
</dbReference>
<evidence type="ECO:0000256" key="4">
    <source>
        <dbReference type="SAM" id="MobiDB-lite"/>
    </source>
</evidence>
<dbReference type="OrthoDB" id="202825at2759"/>
<dbReference type="AlphaFoldDB" id="A0A7J7KNH8"/>
<feature type="compositionally biased region" description="Basic residues" evidence="4">
    <location>
        <begin position="699"/>
        <end position="709"/>
    </location>
</feature>
<feature type="region of interest" description="Disordered" evidence="4">
    <location>
        <begin position="699"/>
        <end position="720"/>
    </location>
</feature>
<dbReference type="GO" id="GO:0036064">
    <property type="term" value="C:ciliary basal body"/>
    <property type="evidence" value="ECO:0007669"/>
    <property type="project" value="TreeGrafter"/>
</dbReference>
<organism evidence="5 6">
    <name type="scientific">Bugula neritina</name>
    <name type="common">Brown bryozoan</name>
    <name type="synonym">Sertularia neritina</name>
    <dbReference type="NCBI Taxonomy" id="10212"/>
    <lineage>
        <taxon>Eukaryota</taxon>
        <taxon>Metazoa</taxon>
        <taxon>Spiralia</taxon>
        <taxon>Lophotrochozoa</taxon>
        <taxon>Bryozoa</taxon>
        <taxon>Gymnolaemata</taxon>
        <taxon>Cheilostomatida</taxon>
        <taxon>Flustrina</taxon>
        <taxon>Buguloidea</taxon>
        <taxon>Bugulidae</taxon>
        <taxon>Bugula</taxon>
    </lineage>
</organism>
<evidence type="ECO:0000313" key="5">
    <source>
        <dbReference type="EMBL" id="KAF6039698.1"/>
    </source>
</evidence>
<keyword evidence="3" id="KW-0067">ATP-binding</keyword>
<dbReference type="InterPro" id="IPR004344">
    <property type="entry name" value="TTL/TTLL_fam"/>
</dbReference>
<dbReference type="Proteomes" id="UP000593567">
    <property type="component" value="Unassembled WGS sequence"/>
</dbReference>